<accession>A0ABS5A7A8</accession>
<dbReference type="PANTHER" id="PTHR47691:SF3">
    <property type="entry name" value="HTH-TYPE TRANSCRIPTIONAL REGULATOR RV0890C-RELATED"/>
    <property type="match status" value="1"/>
</dbReference>
<proteinExistence type="predicted"/>
<dbReference type="InterPro" id="IPR027417">
    <property type="entry name" value="P-loop_NTPase"/>
</dbReference>
<dbReference type="PANTHER" id="PTHR47691">
    <property type="entry name" value="REGULATOR-RELATED"/>
    <property type="match status" value="1"/>
</dbReference>
<dbReference type="Gene3D" id="3.40.50.300">
    <property type="entry name" value="P-loop containing nucleotide triphosphate hydrolases"/>
    <property type="match status" value="1"/>
</dbReference>
<gene>
    <name evidence="2" type="ORF">JOF53_001024</name>
</gene>
<name>A0ABS5A7A8_9PSEU</name>
<dbReference type="Pfam" id="PF00196">
    <property type="entry name" value="GerE"/>
    <property type="match status" value="1"/>
</dbReference>
<keyword evidence="2" id="KW-0418">Kinase</keyword>
<dbReference type="PROSITE" id="PS00622">
    <property type="entry name" value="HTH_LUXR_1"/>
    <property type="match status" value="1"/>
</dbReference>
<evidence type="ECO:0000313" key="2">
    <source>
        <dbReference type="EMBL" id="MBP2472152.1"/>
    </source>
</evidence>
<dbReference type="PRINTS" id="PR00364">
    <property type="entry name" value="DISEASERSIST"/>
</dbReference>
<dbReference type="Proteomes" id="UP001519363">
    <property type="component" value="Unassembled WGS sequence"/>
</dbReference>
<keyword evidence="2" id="KW-0808">Transferase</keyword>
<dbReference type="SMART" id="SM00421">
    <property type="entry name" value="HTH_LUXR"/>
    <property type="match status" value="1"/>
</dbReference>
<dbReference type="InterPro" id="IPR058852">
    <property type="entry name" value="HTH_77"/>
</dbReference>
<sequence>MLVDRRLVTLTGPGGVGKTRLAQRVAAERSGAFADGARFVALDSLREPDLLPQVVAKELGLVNMPEDATGGVAAFLADKALLLVLDNCEHLVEASGEFVAEVLAAAPDVHVLATSRQVLGLDGENVFSIGPLPVPRVVDGELRGGVDAVTLFADRAGMAVSNFEVTEANRAEVVRICRLLDGLPLAIELTAAWLRVLPLSDLLVRLENRFSLPAQGKTAKPGKHRTLTAMTDWSFQLCSAGEQLLWARLSVFEGGFTLAAVEAVCADERVERAEVLGLLAGLVDKSVVIRDDRDGSPRYRMLELTRQFGGDQLAGTGGLEEFRARHCGYFHDCSEAVAEAWYTSRQLDLAAELRSEHANLRAALEYGFSEPGGLMGARMASNLFSYWRSCGFLGEGRRWLNRALAQEGLPDDLRISLLGSTATVAAVLGDLADALKLCEAAVALARTHGDDQLLGKALVAEGRTRLLDGDLERTESAYQEAIVRYEGLASPSGDYCPPYIGPAIVAMLRGDSPRAESYARRLVEVSIELGEFAVRAYGHFVLAASSWQRKDLRSTLDHAAECVRHSVALREPVGLCFVAETLAEVAVATGELPRAARILGLVEKLWTRIGTVFLTGNPLLLEPRREREAVLLSALGMERFVAAHEEGAAHGESMEKAAEFLLDGQDRGTGPLTRRQVEVARLVAGGKTNKEIASELSISPRTVAVHIDHILRKLGFSSRVQIGVWFASRG</sequence>
<dbReference type="InterPro" id="IPR016032">
    <property type="entry name" value="Sig_transdc_resp-reg_C-effctor"/>
</dbReference>
<dbReference type="SUPFAM" id="SSF48452">
    <property type="entry name" value="TPR-like"/>
    <property type="match status" value="1"/>
</dbReference>
<protein>
    <submittedName>
        <fullName evidence="2">Non-specific serine/threonine protein kinase</fullName>
        <ecNumber evidence="2">2.7.11.1</ecNumber>
    </submittedName>
</protein>
<dbReference type="Gene3D" id="1.10.10.10">
    <property type="entry name" value="Winged helix-like DNA-binding domain superfamily/Winged helix DNA-binding domain"/>
    <property type="match status" value="1"/>
</dbReference>
<dbReference type="PRINTS" id="PR00038">
    <property type="entry name" value="HTHLUXR"/>
</dbReference>
<comment type="caution">
    <text evidence="2">The sequence shown here is derived from an EMBL/GenBank/DDBJ whole genome shotgun (WGS) entry which is preliminary data.</text>
</comment>
<evidence type="ECO:0000313" key="3">
    <source>
        <dbReference type="Proteomes" id="UP001519363"/>
    </source>
</evidence>
<reference evidence="2 3" key="1">
    <citation type="submission" date="2021-03" db="EMBL/GenBank/DDBJ databases">
        <title>Sequencing the genomes of 1000 actinobacteria strains.</title>
        <authorList>
            <person name="Klenk H.-P."/>
        </authorList>
    </citation>
    <scope>NUCLEOTIDE SEQUENCE [LARGE SCALE GENOMIC DNA]</scope>
    <source>
        <strain evidence="2 3">DSM 44580</strain>
    </source>
</reference>
<dbReference type="CDD" id="cd06170">
    <property type="entry name" value="LuxR_C_like"/>
    <property type="match status" value="1"/>
</dbReference>
<organism evidence="2 3">
    <name type="scientific">Crossiella equi</name>
    <dbReference type="NCBI Taxonomy" id="130796"/>
    <lineage>
        <taxon>Bacteria</taxon>
        <taxon>Bacillati</taxon>
        <taxon>Actinomycetota</taxon>
        <taxon>Actinomycetes</taxon>
        <taxon>Pseudonocardiales</taxon>
        <taxon>Pseudonocardiaceae</taxon>
        <taxon>Crossiella</taxon>
    </lineage>
</organism>
<feature type="domain" description="HTH luxR-type" evidence="1">
    <location>
        <begin position="665"/>
        <end position="730"/>
    </location>
</feature>
<dbReference type="SUPFAM" id="SSF52540">
    <property type="entry name" value="P-loop containing nucleoside triphosphate hydrolases"/>
    <property type="match status" value="1"/>
</dbReference>
<dbReference type="InterPro" id="IPR000792">
    <property type="entry name" value="Tscrpt_reg_LuxR_C"/>
</dbReference>
<dbReference type="EC" id="2.7.11.1" evidence="2"/>
<dbReference type="InterPro" id="IPR011990">
    <property type="entry name" value="TPR-like_helical_dom_sf"/>
</dbReference>
<dbReference type="Gene3D" id="1.25.40.10">
    <property type="entry name" value="Tetratricopeptide repeat domain"/>
    <property type="match status" value="1"/>
</dbReference>
<dbReference type="PROSITE" id="PS50043">
    <property type="entry name" value="HTH_LUXR_2"/>
    <property type="match status" value="1"/>
</dbReference>
<keyword evidence="2" id="KW-0723">Serine/threonine-protein kinase</keyword>
<keyword evidence="3" id="KW-1185">Reference proteome</keyword>
<dbReference type="InterPro" id="IPR036388">
    <property type="entry name" value="WH-like_DNA-bd_sf"/>
</dbReference>
<dbReference type="Pfam" id="PF25872">
    <property type="entry name" value="HTH_77"/>
    <property type="match status" value="1"/>
</dbReference>
<evidence type="ECO:0000259" key="1">
    <source>
        <dbReference type="PROSITE" id="PS50043"/>
    </source>
</evidence>
<dbReference type="GO" id="GO:0004674">
    <property type="term" value="F:protein serine/threonine kinase activity"/>
    <property type="evidence" value="ECO:0007669"/>
    <property type="project" value="UniProtKB-KW"/>
</dbReference>
<dbReference type="RefSeq" id="WP_158103267.1">
    <property type="nucleotide sequence ID" value="NZ_JAGIOO010000001.1"/>
</dbReference>
<dbReference type="EMBL" id="JAGIOO010000001">
    <property type="protein sequence ID" value="MBP2472152.1"/>
    <property type="molecule type" value="Genomic_DNA"/>
</dbReference>
<dbReference type="SUPFAM" id="SSF46894">
    <property type="entry name" value="C-terminal effector domain of the bipartite response regulators"/>
    <property type="match status" value="1"/>
</dbReference>